<evidence type="ECO:0000256" key="12">
    <source>
        <dbReference type="ARBA" id="ARBA00023033"/>
    </source>
</evidence>
<evidence type="ECO:0000256" key="5">
    <source>
        <dbReference type="ARBA" id="ARBA00012109"/>
    </source>
</evidence>
<dbReference type="GO" id="GO:0016712">
    <property type="term" value="F:oxidoreductase activity, acting on paired donors, with incorporation or reduction of molecular oxygen, reduced flavin or flavoprotein as one donor, and incorporation of one atom of oxygen"/>
    <property type="evidence" value="ECO:0007669"/>
    <property type="project" value="UniProtKB-EC"/>
</dbReference>
<dbReference type="CDD" id="cd11056">
    <property type="entry name" value="CYP6-like"/>
    <property type="match status" value="1"/>
</dbReference>
<keyword evidence="18" id="KW-1185">Reference proteome</keyword>
<keyword evidence="11 15" id="KW-0408">Iron</keyword>
<dbReference type="FunFam" id="1.10.630.10:FF:000042">
    <property type="entry name" value="Cytochrome P450"/>
    <property type="match status" value="1"/>
</dbReference>
<dbReference type="PANTHER" id="PTHR24292">
    <property type="entry name" value="CYTOCHROME P450"/>
    <property type="match status" value="1"/>
</dbReference>
<dbReference type="Proteomes" id="UP000299102">
    <property type="component" value="Unassembled WGS sequence"/>
</dbReference>
<dbReference type="Pfam" id="PF00067">
    <property type="entry name" value="p450"/>
    <property type="match status" value="1"/>
</dbReference>
<evidence type="ECO:0000256" key="4">
    <source>
        <dbReference type="ARBA" id="ARBA00010617"/>
    </source>
</evidence>
<reference evidence="17 18" key="1">
    <citation type="journal article" date="2019" name="Commun. Biol.">
        <title>The bagworm genome reveals a unique fibroin gene that provides high tensile strength.</title>
        <authorList>
            <person name="Kono N."/>
            <person name="Nakamura H."/>
            <person name="Ohtoshi R."/>
            <person name="Tomita M."/>
            <person name="Numata K."/>
            <person name="Arakawa K."/>
        </authorList>
    </citation>
    <scope>NUCLEOTIDE SEQUENCE [LARGE SCALE GENOMIC DNA]</scope>
</reference>
<comment type="catalytic activity">
    <reaction evidence="14">
        <text>an organic molecule + reduced [NADPH--hemoprotein reductase] + O2 = an alcohol + oxidized [NADPH--hemoprotein reductase] + H2O + H(+)</text>
        <dbReference type="Rhea" id="RHEA:17149"/>
        <dbReference type="Rhea" id="RHEA-COMP:11964"/>
        <dbReference type="Rhea" id="RHEA-COMP:11965"/>
        <dbReference type="ChEBI" id="CHEBI:15377"/>
        <dbReference type="ChEBI" id="CHEBI:15378"/>
        <dbReference type="ChEBI" id="CHEBI:15379"/>
        <dbReference type="ChEBI" id="CHEBI:30879"/>
        <dbReference type="ChEBI" id="CHEBI:57618"/>
        <dbReference type="ChEBI" id="CHEBI:58210"/>
        <dbReference type="ChEBI" id="CHEBI:142491"/>
        <dbReference type="EC" id="1.14.14.1"/>
    </reaction>
</comment>
<dbReference type="GO" id="GO:0005506">
    <property type="term" value="F:iron ion binding"/>
    <property type="evidence" value="ECO:0007669"/>
    <property type="project" value="InterPro"/>
</dbReference>
<evidence type="ECO:0000256" key="2">
    <source>
        <dbReference type="ARBA" id="ARBA00004174"/>
    </source>
</evidence>
<evidence type="ECO:0000256" key="6">
    <source>
        <dbReference type="ARBA" id="ARBA00022617"/>
    </source>
</evidence>
<keyword evidence="8" id="KW-0256">Endoplasmic reticulum</keyword>
<dbReference type="InterPro" id="IPR001128">
    <property type="entry name" value="Cyt_P450"/>
</dbReference>
<dbReference type="SUPFAM" id="SSF48264">
    <property type="entry name" value="Cytochrome P450"/>
    <property type="match status" value="1"/>
</dbReference>
<comment type="similarity">
    <text evidence="4 16">Belongs to the cytochrome P450 family.</text>
</comment>
<evidence type="ECO:0000256" key="15">
    <source>
        <dbReference type="PIRSR" id="PIRSR602401-1"/>
    </source>
</evidence>
<evidence type="ECO:0000256" key="16">
    <source>
        <dbReference type="RuleBase" id="RU000461"/>
    </source>
</evidence>
<dbReference type="GO" id="GO:0020037">
    <property type="term" value="F:heme binding"/>
    <property type="evidence" value="ECO:0007669"/>
    <property type="project" value="InterPro"/>
</dbReference>
<evidence type="ECO:0000256" key="7">
    <source>
        <dbReference type="ARBA" id="ARBA00022723"/>
    </source>
</evidence>
<dbReference type="PRINTS" id="PR00385">
    <property type="entry name" value="P450"/>
</dbReference>
<dbReference type="EC" id="1.14.14.1" evidence="5"/>
<dbReference type="InterPro" id="IPR017972">
    <property type="entry name" value="Cyt_P450_CS"/>
</dbReference>
<dbReference type="STRING" id="151549.A0A4C1UIY1"/>
<comment type="subcellular location">
    <subcellularLocation>
        <location evidence="3">Endoplasmic reticulum membrane</location>
        <topology evidence="3">Peripheral membrane protein</topology>
    </subcellularLocation>
    <subcellularLocation>
        <location evidence="2">Microsome membrane</location>
        <topology evidence="2">Peripheral membrane protein</topology>
    </subcellularLocation>
</comment>
<dbReference type="PRINTS" id="PR00463">
    <property type="entry name" value="EP450I"/>
</dbReference>
<evidence type="ECO:0000256" key="3">
    <source>
        <dbReference type="ARBA" id="ARBA00004406"/>
    </source>
</evidence>
<keyword evidence="9" id="KW-0492">Microsome</keyword>
<organism evidence="17 18">
    <name type="scientific">Eumeta variegata</name>
    <name type="common">Bagworm moth</name>
    <name type="synonym">Eumeta japonica</name>
    <dbReference type="NCBI Taxonomy" id="151549"/>
    <lineage>
        <taxon>Eukaryota</taxon>
        <taxon>Metazoa</taxon>
        <taxon>Ecdysozoa</taxon>
        <taxon>Arthropoda</taxon>
        <taxon>Hexapoda</taxon>
        <taxon>Insecta</taxon>
        <taxon>Pterygota</taxon>
        <taxon>Neoptera</taxon>
        <taxon>Endopterygota</taxon>
        <taxon>Lepidoptera</taxon>
        <taxon>Glossata</taxon>
        <taxon>Ditrysia</taxon>
        <taxon>Tineoidea</taxon>
        <taxon>Psychidae</taxon>
        <taxon>Oiketicinae</taxon>
        <taxon>Eumeta</taxon>
    </lineage>
</organism>
<dbReference type="InterPro" id="IPR002401">
    <property type="entry name" value="Cyt_P450_E_grp-I"/>
</dbReference>
<dbReference type="GO" id="GO:0005789">
    <property type="term" value="C:endoplasmic reticulum membrane"/>
    <property type="evidence" value="ECO:0007669"/>
    <property type="project" value="UniProtKB-SubCell"/>
</dbReference>
<evidence type="ECO:0000313" key="18">
    <source>
        <dbReference type="Proteomes" id="UP000299102"/>
    </source>
</evidence>
<gene>
    <name evidence="17" type="primary">CYP9E2</name>
    <name evidence="17" type="ORF">EVAR_75565_1</name>
</gene>
<dbReference type="EMBL" id="BGZK01000180">
    <property type="protein sequence ID" value="GBP26433.1"/>
    <property type="molecule type" value="Genomic_DNA"/>
</dbReference>
<keyword evidence="12 16" id="KW-0503">Monooxygenase</keyword>
<dbReference type="InterPro" id="IPR036396">
    <property type="entry name" value="Cyt_P450_sf"/>
</dbReference>
<protein>
    <recommendedName>
        <fullName evidence="5">unspecific monooxygenase</fullName>
        <ecNumber evidence="5">1.14.14.1</ecNumber>
    </recommendedName>
</protein>
<sequence length="533" mass="61785">MILYIWLCVPLVALWLYLRKTYAYFKDRGVNHLPPVPVLGNMARPVFRKEHAIHNLCRLYSAFPEDRFVGIYEFVNKLTVIRDPELLRAIGVKDFDCFSDHRLFTSKEDRLFAKSLFGLTGQKWRDMRSTLSPAFTGSKLRGMVPLIQDCSKNLVRQLNEEMKESKSGYLDLDSKDLFSRYANDVIATCAFGLQVNSVAEKNNTFHAMGTKMTKFEFVQLAKMFIMIIFPFINKFVEISMFSKNAIDYFSKIVLRTIKDREENNIHRPDLIQILLEAKKGTLTHENVKDEKDAGFATVEESNIGKGIVKRAWDDDHLAAQAILFFFGGFETVSTTMVFLIYELAVNPDVQSKLRQEIDKCYKENQGKIDYDTINQIKYLDMVLSESLRKWPPLPAIDRICQKRYNLGKPHNKATKDYYLETGSIVFIPIWPIHYDPRYYSEPTRFNPERFSDDNKHNIKPFTYMPFGIGPRNCIGSRFAITEVKAMVFELLRNFEVTPSPKTRVPAELDPSNFTMRLLGGNYIRMKPRNSSVL</sequence>
<name>A0A4C1UIY1_EUMVA</name>
<dbReference type="OrthoDB" id="2789670at2759"/>
<evidence type="ECO:0000256" key="8">
    <source>
        <dbReference type="ARBA" id="ARBA00022824"/>
    </source>
</evidence>
<evidence type="ECO:0000256" key="11">
    <source>
        <dbReference type="ARBA" id="ARBA00023004"/>
    </source>
</evidence>
<dbReference type="InterPro" id="IPR050476">
    <property type="entry name" value="Insect_CytP450_Detox"/>
</dbReference>
<keyword evidence="6 15" id="KW-0349">Heme</keyword>
<comment type="caution">
    <text evidence="17">The sequence shown here is derived from an EMBL/GenBank/DDBJ whole genome shotgun (WGS) entry which is preliminary data.</text>
</comment>
<accession>A0A4C1UIY1</accession>
<feature type="binding site" description="axial binding residue" evidence="15">
    <location>
        <position position="473"/>
    </location>
    <ligand>
        <name>heme</name>
        <dbReference type="ChEBI" id="CHEBI:30413"/>
    </ligand>
    <ligandPart>
        <name>Fe</name>
        <dbReference type="ChEBI" id="CHEBI:18248"/>
    </ligandPart>
</feature>
<evidence type="ECO:0000256" key="10">
    <source>
        <dbReference type="ARBA" id="ARBA00023002"/>
    </source>
</evidence>
<dbReference type="Gene3D" id="1.10.630.10">
    <property type="entry name" value="Cytochrome P450"/>
    <property type="match status" value="1"/>
</dbReference>
<evidence type="ECO:0000256" key="1">
    <source>
        <dbReference type="ARBA" id="ARBA00001971"/>
    </source>
</evidence>
<evidence type="ECO:0000313" key="17">
    <source>
        <dbReference type="EMBL" id="GBP26433.1"/>
    </source>
</evidence>
<evidence type="ECO:0000256" key="9">
    <source>
        <dbReference type="ARBA" id="ARBA00022848"/>
    </source>
</evidence>
<dbReference type="AlphaFoldDB" id="A0A4C1UIY1"/>
<dbReference type="PANTHER" id="PTHR24292:SF54">
    <property type="entry name" value="CYP9F3-RELATED"/>
    <property type="match status" value="1"/>
</dbReference>
<dbReference type="PROSITE" id="PS00086">
    <property type="entry name" value="CYTOCHROME_P450"/>
    <property type="match status" value="1"/>
</dbReference>
<proteinExistence type="inferred from homology"/>
<keyword evidence="10 16" id="KW-0560">Oxidoreductase</keyword>
<keyword evidence="7 15" id="KW-0479">Metal-binding</keyword>
<comment type="cofactor">
    <cofactor evidence="1 15">
        <name>heme</name>
        <dbReference type="ChEBI" id="CHEBI:30413"/>
    </cofactor>
</comment>
<keyword evidence="13" id="KW-0472">Membrane</keyword>
<evidence type="ECO:0000256" key="14">
    <source>
        <dbReference type="ARBA" id="ARBA00047827"/>
    </source>
</evidence>
<evidence type="ECO:0000256" key="13">
    <source>
        <dbReference type="ARBA" id="ARBA00023136"/>
    </source>
</evidence>